<dbReference type="EMBL" id="BLXT01005898">
    <property type="protein sequence ID" value="GFO27255.1"/>
    <property type="molecule type" value="Genomic_DNA"/>
</dbReference>
<evidence type="ECO:0000256" key="1">
    <source>
        <dbReference type="SAM" id="MobiDB-lite"/>
    </source>
</evidence>
<accession>A0AAV4C743</accession>
<dbReference type="PANTHER" id="PTHR33198">
    <property type="entry name" value="ANK_REP_REGION DOMAIN-CONTAINING PROTEIN-RELATED"/>
    <property type="match status" value="1"/>
</dbReference>
<keyword evidence="3" id="KW-1185">Reference proteome</keyword>
<feature type="region of interest" description="Disordered" evidence="1">
    <location>
        <begin position="191"/>
        <end position="210"/>
    </location>
</feature>
<name>A0AAV4C743_9GAST</name>
<dbReference type="PANTHER" id="PTHR33198:SF19">
    <property type="entry name" value="CCHC-TYPE DOMAIN-CONTAINING PROTEIN"/>
    <property type="match status" value="1"/>
</dbReference>
<comment type="caution">
    <text evidence="2">The sequence shown here is derived from an EMBL/GenBank/DDBJ whole genome shotgun (WGS) entry which is preliminary data.</text>
</comment>
<gene>
    <name evidence="2" type="ORF">PoB_005376000</name>
</gene>
<sequence length="236" mass="26481">MPRPDKFEDNLESFTNYKERLDSYFVANAIDSDPKKAACLLSALGPKVYGTLRSLTAPALPSTKSYAELCTIFTAHYCPKPLEIMERFKFHKRNQNSSESISEFCTAIKKLSEHCNFGETLKMALRDRFVCGLRDVNIQKRLLQEQNLTLETATNLALAMETAQKDAVEMQGQGSTTADLHVLKLKPHQKGSKHASSKFSRSSHSSSTFPPCLSCGKTNHKRSDCYFKDATCNKCH</sequence>
<evidence type="ECO:0000313" key="2">
    <source>
        <dbReference type="EMBL" id="GFO27255.1"/>
    </source>
</evidence>
<dbReference type="AlphaFoldDB" id="A0AAV4C743"/>
<proteinExistence type="predicted"/>
<reference evidence="2 3" key="1">
    <citation type="journal article" date="2021" name="Elife">
        <title>Chloroplast acquisition without the gene transfer in kleptoplastic sea slugs, Plakobranchus ocellatus.</title>
        <authorList>
            <person name="Maeda T."/>
            <person name="Takahashi S."/>
            <person name="Yoshida T."/>
            <person name="Shimamura S."/>
            <person name="Takaki Y."/>
            <person name="Nagai Y."/>
            <person name="Toyoda A."/>
            <person name="Suzuki Y."/>
            <person name="Arimoto A."/>
            <person name="Ishii H."/>
            <person name="Satoh N."/>
            <person name="Nishiyama T."/>
            <person name="Hasebe M."/>
            <person name="Maruyama T."/>
            <person name="Minagawa J."/>
            <person name="Obokata J."/>
            <person name="Shigenobu S."/>
        </authorList>
    </citation>
    <scope>NUCLEOTIDE SEQUENCE [LARGE SCALE GENOMIC DNA]</scope>
</reference>
<dbReference type="Proteomes" id="UP000735302">
    <property type="component" value="Unassembled WGS sequence"/>
</dbReference>
<protein>
    <submittedName>
        <fullName evidence="2">Polyprotein</fullName>
    </submittedName>
</protein>
<organism evidence="2 3">
    <name type="scientific">Plakobranchus ocellatus</name>
    <dbReference type="NCBI Taxonomy" id="259542"/>
    <lineage>
        <taxon>Eukaryota</taxon>
        <taxon>Metazoa</taxon>
        <taxon>Spiralia</taxon>
        <taxon>Lophotrochozoa</taxon>
        <taxon>Mollusca</taxon>
        <taxon>Gastropoda</taxon>
        <taxon>Heterobranchia</taxon>
        <taxon>Euthyneura</taxon>
        <taxon>Panpulmonata</taxon>
        <taxon>Sacoglossa</taxon>
        <taxon>Placobranchoidea</taxon>
        <taxon>Plakobranchidae</taxon>
        <taxon>Plakobranchus</taxon>
    </lineage>
</organism>
<evidence type="ECO:0000313" key="3">
    <source>
        <dbReference type="Proteomes" id="UP000735302"/>
    </source>
</evidence>
<feature type="compositionally biased region" description="Low complexity" evidence="1">
    <location>
        <begin position="197"/>
        <end position="207"/>
    </location>
</feature>